<gene>
    <name evidence="1" type="ORF">GP475_08970</name>
</gene>
<evidence type="ECO:0000313" key="2">
    <source>
        <dbReference type="Proteomes" id="UP000516320"/>
    </source>
</evidence>
<dbReference type="AlphaFoldDB" id="A0A7H0SQD3"/>
<dbReference type="Proteomes" id="UP000516320">
    <property type="component" value="Chromosome"/>
</dbReference>
<dbReference type="EMBL" id="CP046884">
    <property type="protein sequence ID" value="QNQ90758.1"/>
    <property type="molecule type" value="Genomic_DNA"/>
</dbReference>
<dbReference type="RefSeq" id="WP_187974071.1">
    <property type="nucleotide sequence ID" value="NZ_CP046884.1"/>
</dbReference>
<name>A0A7H0SQD3_9CORY</name>
<reference evidence="1 2" key="1">
    <citation type="submission" date="2019-12" db="EMBL/GenBank/DDBJ databases">
        <title>Corynebacterium sp. nov., isolated from feces of the Anser Albifrons in China.</title>
        <authorList>
            <person name="Liu Q."/>
        </authorList>
    </citation>
    <scope>NUCLEOTIDE SEQUENCE [LARGE SCALE GENOMIC DNA]</scope>
    <source>
        <strain evidence="1 2">4H37-19</strain>
    </source>
</reference>
<keyword evidence="2" id="KW-1185">Reference proteome</keyword>
<protein>
    <submittedName>
        <fullName evidence="1">Uncharacterized protein</fullName>
    </submittedName>
</protein>
<sequence>MAPDLLKLQRQVDKLDTQLTRLIQILDPERTPYSYYREAALFCSLTFEEEILTRNLLASIDQINNEGMGDLLEGIIPMPEETKKLFAEYSKKGSITEEEEKALTETIVTNGGIIQKKLRAAVNKTHEVIRQRNEKNPKSYSP</sequence>
<proteinExistence type="predicted"/>
<accession>A0A7H0SQD3</accession>
<organism evidence="1 2">
    <name type="scientific">Corynebacterium poyangense</name>
    <dbReference type="NCBI Taxonomy" id="2684405"/>
    <lineage>
        <taxon>Bacteria</taxon>
        <taxon>Bacillati</taxon>
        <taxon>Actinomycetota</taxon>
        <taxon>Actinomycetes</taxon>
        <taxon>Mycobacteriales</taxon>
        <taxon>Corynebacteriaceae</taxon>
        <taxon>Corynebacterium</taxon>
    </lineage>
</organism>
<dbReference type="KEGG" id="cpoy:GP475_08970"/>
<evidence type="ECO:0000313" key="1">
    <source>
        <dbReference type="EMBL" id="QNQ90758.1"/>
    </source>
</evidence>